<dbReference type="AlphaFoldDB" id="A0ABD1DU30"/>
<evidence type="ECO:0000313" key="1">
    <source>
        <dbReference type="EMBL" id="KAL1403257.1"/>
    </source>
</evidence>
<comment type="caution">
    <text evidence="1">The sequence shown here is derived from an EMBL/GenBank/DDBJ whole genome shotgun (WGS) entry which is preliminary data.</text>
</comment>
<evidence type="ECO:0000313" key="2">
    <source>
        <dbReference type="Proteomes" id="UP001562425"/>
    </source>
</evidence>
<proteinExistence type="predicted"/>
<gene>
    <name evidence="1" type="ORF">pipiens_019442</name>
</gene>
<protein>
    <submittedName>
        <fullName evidence="1">Uncharacterized protein</fullName>
    </submittedName>
</protein>
<keyword evidence="2" id="KW-1185">Reference proteome</keyword>
<sequence length="79" mass="8740">MFGKPTAAPNCCSSTPTEAALIKDDRVKLIQLFKNLYIQIKAVPRFMINEVEAFTLASVPVWSSKRLCKPKPSGRRSSG</sequence>
<reference evidence="1 2" key="1">
    <citation type="submission" date="2024-05" db="EMBL/GenBank/DDBJ databases">
        <title>Culex pipiens pipiens assembly and annotation.</title>
        <authorList>
            <person name="Alout H."/>
            <person name="Durand T."/>
        </authorList>
    </citation>
    <scope>NUCLEOTIDE SEQUENCE [LARGE SCALE GENOMIC DNA]</scope>
    <source>
        <strain evidence="1">HA-2024</strain>
        <tissue evidence="1">Whole body</tissue>
    </source>
</reference>
<dbReference type="Proteomes" id="UP001562425">
    <property type="component" value="Unassembled WGS sequence"/>
</dbReference>
<dbReference type="EMBL" id="JBEHCU010001831">
    <property type="protein sequence ID" value="KAL1403257.1"/>
    <property type="molecule type" value="Genomic_DNA"/>
</dbReference>
<accession>A0ABD1DU30</accession>
<organism evidence="1 2">
    <name type="scientific">Culex pipiens pipiens</name>
    <name type="common">Northern house mosquito</name>
    <dbReference type="NCBI Taxonomy" id="38569"/>
    <lineage>
        <taxon>Eukaryota</taxon>
        <taxon>Metazoa</taxon>
        <taxon>Ecdysozoa</taxon>
        <taxon>Arthropoda</taxon>
        <taxon>Hexapoda</taxon>
        <taxon>Insecta</taxon>
        <taxon>Pterygota</taxon>
        <taxon>Neoptera</taxon>
        <taxon>Endopterygota</taxon>
        <taxon>Diptera</taxon>
        <taxon>Nematocera</taxon>
        <taxon>Culicoidea</taxon>
        <taxon>Culicidae</taxon>
        <taxon>Culicinae</taxon>
        <taxon>Culicini</taxon>
        <taxon>Culex</taxon>
        <taxon>Culex</taxon>
    </lineage>
</organism>
<name>A0ABD1DU30_CULPP</name>